<reference evidence="2 3" key="1">
    <citation type="submission" date="2019-09" db="EMBL/GenBank/DDBJ databases">
        <title>Actinomadura physcomitrii sp. nov., a novel actinomycete isolated from moss [Physcomitrium sphaericum (Ludw) Fuernr].</title>
        <authorList>
            <person name="Zhuang X."/>
            <person name="Liu C."/>
        </authorList>
    </citation>
    <scope>NUCLEOTIDE SEQUENCE [LARGE SCALE GENOMIC DNA]</scope>
    <source>
        <strain evidence="2 3">HMC1</strain>
    </source>
</reference>
<dbReference type="AlphaFoldDB" id="A0A6H9YI55"/>
<dbReference type="RefSeq" id="WP_151565255.1">
    <property type="nucleotide sequence ID" value="NZ_WBMT01000015.1"/>
</dbReference>
<evidence type="ECO:0000256" key="1">
    <source>
        <dbReference type="SAM" id="SignalP"/>
    </source>
</evidence>
<protein>
    <submittedName>
        <fullName evidence="2">Uncharacterized protein</fullName>
    </submittedName>
</protein>
<comment type="caution">
    <text evidence="2">The sequence shown here is derived from an EMBL/GenBank/DDBJ whole genome shotgun (WGS) entry which is preliminary data.</text>
</comment>
<organism evidence="2 3">
    <name type="scientific">Actinomadura rudentiformis</name>
    <dbReference type="NCBI Taxonomy" id="359158"/>
    <lineage>
        <taxon>Bacteria</taxon>
        <taxon>Bacillati</taxon>
        <taxon>Actinomycetota</taxon>
        <taxon>Actinomycetes</taxon>
        <taxon>Streptosporangiales</taxon>
        <taxon>Thermomonosporaceae</taxon>
        <taxon>Actinomadura</taxon>
    </lineage>
</organism>
<feature type="signal peptide" evidence="1">
    <location>
        <begin position="1"/>
        <end position="37"/>
    </location>
</feature>
<proteinExistence type="predicted"/>
<accession>A0A6H9YI55</accession>
<evidence type="ECO:0000313" key="3">
    <source>
        <dbReference type="Proteomes" id="UP000468735"/>
    </source>
</evidence>
<dbReference type="EMBL" id="WBMT01000015">
    <property type="protein sequence ID" value="KAB2344887.1"/>
    <property type="molecule type" value="Genomic_DNA"/>
</dbReference>
<dbReference type="Proteomes" id="UP000468735">
    <property type="component" value="Unassembled WGS sequence"/>
</dbReference>
<evidence type="ECO:0000313" key="2">
    <source>
        <dbReference type="EMBL" id="KAB2344887.1"/>
    </source>
</evidence>
<name>A0A6H9YI55_9ACTN</name>
<gene>
    <name evidence="2" type="ORF">F8566_30320</name>
</gene>
<keyword evidence="3" id="KW-1185">Reference proteome</keyword>
<keyword evidence="1" id="KW-0732">Signal</keyword>
<feature type="chain" id="PRO_5026312850" evidence="1">
    <location>
        <begin position="38"/>
        <end position="186"/>
    </location>
</feature>
<sequence length="186" mass="20359">MGMLRTARPRNAVRSRPRTAVACLVTLTCCAAGTVPAAEATAATAPQSASFTVSMWEGNKFYVDVKGGKVRFDKNEILVYGATVERAMCQSFFFFGYDLYLRARPRRAQGPQPDWSKPEKGTMCTGSGAVDPDLNSIKVPWDKDDKNLTHLQIQVYVASPVNSYVSSHEQEARCPINAGAESNNCQ</sequence>